<dbReference type="Pfam" id="PF14153">
    <property type="entry name" value="Spore_coat_CotO"/>
    <property type="match status" value="1"/>
</dbReference>
<protein>
    <recommendedName>
        <fullName evidence="3">Spore coat protein CotO</fullName>
    </recommendedName>
</protein>
<keyword evidence="2" id="KW-1185">Reference proteome</keyword>
<gene>
    <name evidence="1" type="ORF">E3U55_12435</name>
</gene>
<dbReference type="AlphaFoldDB" id="A0A4Y8IHL7"/>
<dbReference type="EMBL" id="SOPW01000014">
    <property type="protein sequence ID" value="TFB15053.1"/>
    <property type="molecule type" value="Genomic_DNA"/>
</dbReference>
<comment type="caution">
    <text evidence="1">The sequence shown here is derived from an EMBL/GenBank/DDBJ whole genome shotgun (WGS) entry which is preliminary data.</text>
</comment>
<dbReference type="Proteomes" id="UP000297975">
    <property type="component" value="Unassembled WGS sequence"/>
</dbReference>
<evidence type="ECO:0000313" key="1">
    <source>
        <dbReference type="EMBL" id="TFB15053.1"/>
    </source>
</evidence>
<evidence type="ECO:0000313" key="2">
    <source>
        <dbReference type="Proteomes" id="UP000297975"/>
    </source>
</evidence>
<dbReference type="OrthoDB" id="2967307at2"/>
<sequence length="124" mass="14291">MEDQRTKPPLLYIAQNKESHPQVETQSSYYTANTQKQQKTEVEQAKAASRSRFQSLSVEGKLNYITNMQETLPKLKCKFLTKEGAFNGHIEEVVEEGAKVFLTDLRRRRTLTNDILLDIQIIGF</sequence>
<dbReference type="RefSeq" id="WP_134340796.1">
    <property type="nucleotide sequence ID" value="NZ_SOPW01000014.1"/>
</dbReference>
<reference evidence="1 2" key="1">
    <citation type="submission" date="2019-03" db="EMBL/GenBank/DDBJ databases">
        <authorList>
            <person name="He R.-H."/>
        </authorList>
    </citation>
    <scope>NUCLEOTIDE SEQUENCE [LARGE SCALE GENOMIC DNA]</scope>
    <source>
        <strain evidence="2">SH 714</strain>
    </source>
</reference>
<name>A0A4Y8IHL7_9BACI</name>
<evidence type="ECO:0008006" key="3">
    <source>
        <dbReference type="Google" id="ProtNLM"/>
    </source>
</evidence>
<proteinExistence type="predicted"/>
<dbReference type="InterPro" id="IPR025439">
    <property type="entry name" value="Spore_coat_CotO"/>
</dbReference>
<accession>A0A4Y8IHL7</accession>
<organism evidence="1 2">
    <name type="scientific">Filobacillus milosensis</name>
    <dbReference type="NCBI Taxonomy" id="94137"/>
    <lineage>
        <taxon>Bacteria</taxon>
        <taxon>Bacillati</taxon>
        <taxon>Bacillota</taxon>
        <taxon>Bacilli</taxon>
        <taxon>Bacillales</taxon>
        <taxon>Bacillaceae</taxon>
        <taxon>Filobacillus</taxon>
    </lineage>
</organism>